<proteinExistence type="predicted"/>
<dbReference type="RefSeq" id="WP_078316883.1">
    <property type="nucleotide sequence ID" value="NZ_MUYV01000001.1"/>
</dbReference>
<evidence type="ECO:0008006" key="4">
    <source>
        <dbReference type="Google" id="ProtNLM"/>
    </source>
</evidence>
<feature type="chain" id="PRO_5012571833" description="Lipoprotein" evidence="1">
    <location>
        <begin position="19"/>
        <end position="117"/>
    </location>
</feature>
<sequence length="117" mass="12401">MKKLILSLSAAALLSACASTTSTSPVLTRADGTLETTGLGTTKLKAQEAALSAAKKQCGIRSPVIISDKTTYNGVLDERTGRMIEQGVSVVGAVFGQATPNLSRDDDYEYQIKFQCR</sequence>
<comment type="caution">
    <text evidence="2">The sequence shown here is derived from an EMBL/GenBank/DDBJ whole genome shotgun (WGS) entry which is preliminary data.</text>
</comment>
<accession>A0A1T0CVW3</accession>
<dbReference type="EMBL" id="MUYV01000001">
    <property type="protein sequence ID" value="OOS26493.1"/>
    <property type="molecule type" value="Genomic_DNA"/>
</dbReference>
<evidence type="ECO:0000256" key="1">
    <source>
        <dbReference type="SAM" id="SignalP"/>
    </source>
</evidence>
<keyword evidence="1" id="KW-0732">Signal</keyword>
<dbReference type="AlphaFoldDB" id="A0A1T0CVW3"/>
<feature type="signal peptide" evidence="1">
    <location>
        <begin position="1"/>
        <end position="18"/>
    </location>
</feature>
<dbReference type="PROSITE" id="PS51257">
    <property type="entry name" value="PROKAR_LIPOPROTEIN"/>
    <property type="match status" value="1"/>
</dbReference>
<protein>
    <recommendedName>
        <fullName evidence="4">Lipoprotein</fullName>
    </recommendedName>
</protein>
<keyword evidence="3" id="KW-1185">Reference proteome</keyword>
<organism evidence="2 3">
    <name type="scientific">Moraxella porci DSM 25326</name>
    <dbReference type="NCBI Taxonomy" id="573983"/>
    <lineage>
        <taxon>Bacteria</taxon>
        <taxon>Pseudomonadati</taxon>
        <taxon>Pseudomonadota</taxon>
        <taxon>Gammaproteobacteria</taxon>
        <taxon>Moraxellales</taxon>
        <taxon>Moraxellaceae</taxon>
        <taxon>Moraxella</taxon>
    </lineage>
</organism>
<gene>
    <name evidence="2" type="ORF">B0681_01010</name>
</gene>
<dbReference type="STRING" id="573983.B0681_01010"/>
<evidence type="ECO:0000313" key="3">
    <source>
        <dbReference type="Proteomes" id="UP000190683"/>
    </source>
</evidence>
<evidence type="ECO:0000313" key="2">
    <source>
        <dbReference type="EMBL" id="OOS26493.1"/>
    </source>
</evidence>
<dbReference type="Proteomes" id="UP000190683">
    <property type="component" value="Unassembled WGS sequence"/>
</dbReference>
<name>A0A1T0CVW3_9GAMM</name>
<reference evidence="2 3" key="1">
    <citation type="submission" date="2017-02" db="EMBL/GenBank/DDBJ databases">
        <title>Draft genome sequence of Moraxella porci CCUG 54912T type strain.</title>
        <authorList>
            <person name="Salva-Serra F."/>
            <person name="Engstrom-Jakobsson H."/>
            <person name="Thorell K."/>
            <person name="Jaen-Luchoro D."/>
            <person name="Gonzales-Siles L."/>
            <person name="Karlsson R."/>
            <person name="Yazdan S."/>
            <person name="Boulund F."/>
            <person name="Johnning A."/>
            <person name="Engstrand L."/>
            <person name="Kristiansson E."/>
            <person name="Moore E."/>
        </authorList>
    </citation>
    <scope>NUCLEOTIDE SEQUENCE [LARGE SCALE GENOMIC DNA]</scope>
    <source>
        <strain evidence="2 3">CCUG 54912</strain>
    </source>
</reference>